<dbReference type="InterPro" id="IPR005372">
    <property type="entry name" value="UPF0182"/>
</dbReference>
<sequence>MYNSSTQSNPPPRDAGKYVRIGIVALIAIVVFVLTSNQAVVLYMNYQEFGTLFTKPLYFSLLSAIILSSIALIRVNIKNRSSMSWYGLNVILTFFKRGSSYSVTDNIPSFRDYKLSIPNFVIWQITKVVLFGAFFTNLMFGFAASYLLDGHDIGLDSVLKIFSLPFVTPSTDPGYATTHVIPMIPSLTILVPPILAVIGLRLILYVGLHNIIGLVTRYVQDAAKGKPKLLDYVATIEAIIGIGIIWAGINMFFTDQIDYNTKYEIGGTLAAGFALVGFYFVDKFKSRVIILPSKRDIYIRVITLVVIAIIAGSIMVVNNSIADARKIEFLGPYKAEQIGVNRYLGQLDQITVVPNEVKLSSVSVNDIPNYVSQNNELLNKVRVWDWDAAFAKLKPEIGLIPYVDFENNDILRFNDSLYWTASMKPVLPSSVSLENQWYNQHLVYTHVDNGFLTLDAHDGTIVDSNQFFQQRMIYYGEGGLFSETWAAYPQNRQVSAELNNATYHGTGGIDVKPPISQLFEPNFFLSYPTEPIHIIRYRDVHDRMQLLYPYFQYDLFGKQLDILPVSDGKKTYWLVPLIVGFDTKNVPWSVSNPYLRLVGYALVDVYNGNVQLIKTGDDFFTNMFASQYADQFIEMPSWLNKQLRYPEALFNWKVDMFNIYHVTDTSTFIQAKDFYEVPDGLGTYYVEAKPPGFTKPTYVGLLSLELRGSQGRNLAGYMIVQNDVPNLGKMQFYQVPLDSKTKLLGPSAVREALARDSDFAQLQTLLRTPRVGDNILYRIGDQDVYFIPVYTAGSGGVVTQLGTIAAVGAAFDGEYFVGMGSTPQQAFATYLAKVSGVAPSNVTVALQLDESARMSTIKSILSDQKITVLTPKTIQFPLTFEEGQVSFTQQSDLDKTKSLISEFVKNFVQPSGNRVLFWQENGTVKLGAVSVQDSVPELHYITIGVR</sequence>
<dbReference type="RefSeq" id="WP_101008989.1">
    <property type="nucleotide sequence ID" value="NZ_FRFC01000001.1"/>
</dbReference>
<evidence type="ECO:0000313" key="6">
    <source>
        <dbReference type="EMBL" id="SHO43029.1"/>
    </source>
</evidence>
<dbReference type="GO" id="GO:0005576">
    <property type="term" value="C:extracellular region"/>
    <property type="evidence" value="ECO:0007669"/>
    <property type="project" value="TreeGrafter"/>
</dbReference>
<dbReference type="EMBL" id="FRFC01000001">
    <property type="protein sequence ID" value="SHO43029.1"/>
    <property type="molecule type" value="Genomic_DNA"/>
</dbReference>
<keyword evidence="1" id="KW-1003">Cell membrane</keyword>
<evidence type="ECO:0000256" key="5">
    <source>
        <dbReference type="SAM" id="Phobius"/>
    </source>
</evidence>
<evidence type="ECO:0000256" key="2">
    <source>
        <dbReference type="ARBA" id="ARBA00022692"/>
    </source>
</evidence>
<feature type="transmembrane region" description="Helical" evidence="5">
    <location>
        <begin position="297"/>
        <end position="317"/>
    </location>
</feature>
<evidence type="ECO:0000313" key="7">
    <source>
        <dbReference type="Proteomes" id="UP000232412"/>
    </source>
</evidence>
<dbReference type="PANTHER" id="PTHR39344">
    <property type="entry name" value="UPF0182 PROTEIN SLL1060"/>
    <property type="match status" value="1"/>
</dbReference>
<feature type="transmembrane region" description="Helical" evidence="5">
    <location>
        <begin position="56"/>
        <end position="75"/>
    </location>
</feature>
<gene>
    <name evidence="6" type="ORF">NSIN_10249</name>
</gene>
<dbReference type="GO" id="GO:0016020">
    <property type="term" value="C:membrane"/>
    <property type="evidence" value="ECO:0007669"/>
    <property type="project" value="InterPro"/>
</dbReference>
<feature type="transmembrane region" description="Helical" evidence="5">
    <location>
        <begin position="189"/>
        <end position="208"/>
    </location>
</feature>
<name>A0A2H1EFP5_9ARCH</name>
<feature type="transmembrane region" description="Helical" evidence="5">
    <location>
        <begin position="229"/>
        <end position="253"/>
    </location>
</feature>
<accession>A0A2H1EFP5</accession>
<dbReference type="Pfam" id="PF03699">
    <property type="entry name" value="UPF0182"/>
    <property type="match status" value="1"/>
</dbReference>
<keyword evidence="2 5" id="KW-0812">Transmembrane</keyword>
<keyword evidence="7" id="KW-1185">Reference proteome</keyword>
<proteinExistence type="predicted"/>
<evidence type="ECO:0000256" key="4">
    <source>
        <dbReference type="ARBA" id="ARBA00023136"/>
    </source>
</evidence>
<reference evidence="7" key="1">
    <citation type="submission" date="2016-12" db="EMBL/GenBank/DDBJ databases">
        <authorList>
            <person name="Herbold C."/>
        </authorList>
    </citation>
    <scope>NUCLEOTIDE SEQUENCE [LARGE SCALE GENOMIC DNA]</scope>
</reference>
<keyword evidence="3 5" id="KW-1133">Transmembrane helix</keyword>
<feature type="transmembrane region" description="Helical" evidence="5">
    <location>
        <begin position="21"/>
        <end position="44"/>
    </location>
</feature>
<feature type="transmembrane region" description="Helical" evidence="5">
    <location>
        <begin position="265"/>
        <end position="281"/>
    </location>
</feature>
<dbReference type="Proteomes" id="UP000232412">
    <property type="component" value="Unassembled WGS sequence"/>
</dbReference>
<dbReference type="PANTHER" id="PTHR39344:SF1">
    <property type="entry name" value="UPF0182 PROTEIN SLL1060"/>
    <property type="match status" value="1"/>
</dbReference>
<keyword evidence="4 5" id="KW-0472">Membrane</keyword>
<dbReference type="OrthoDB" id="8749at2157"/>
<evidence type="ECO:0000256" key="3">
    <source>
        <dbReference type="ARBA" id="ARBA00022989"/>
    </source>
</evidence>
<organism evidence="6 7">
    <name type="scientific">Nitrosotalea sinensis</name>
    <dbReference type="NCBI Taxonomy" id="1499975"/>
    <lineage>
        <taxon>Archaea</taxon>
        <taxon>Nitrososphaerota</taxon>
        <taxon>Nitrososphaeria</taxon>
        <taxon>Nitrosotaleales</taxon>
        <taxon>Nitrosotaleaceae</taxon>
        <taxon>Nitrosotalea</taxon>
    </lineage>
</organism>
<evidence type="ECO:0000256" key="1">
    <source>
        <dbReference type="ARBA" id="ARBA00022475"/>
    </source>
</evidence>
<feature type="transmembrane region" description="Helical" evidence="5">
    <location>
        <begin position="128"/>
        <end position="148"/>
    </location>
</feature>
<protein>
    <submittedName>
        <fullName evidence="6">Uncharacterized protein</fullName>
    </submittedName>
</protein>
<dbReference type="AlphaFoldDB" id="A0A2H1EFP5"/>